<comment type="caution">
    <text evidence="1">The sequence shown here is derived from an EMBL/GenBank/DDBJ whole genome shotgun (WGS) entry which is preliminary data.</text>
</comment>
<reference evidence="1 2" key="1">
    <citation type="journal article" date="2021" name="Plant Biotechnol. J.">
        <title>Multi-omics assisted identification of the key and species-specific regulatory components of drought-tolerant mechanisms in Gossypium stocksii.</title>
        <authorList>
            <person name="Yu D."/>
            <person name="Ke L."/>
            <person name="Zhang D."/>
            <person name="Wu Y."/>
            <person name="Sun Y."/>
            <person name="Mei J."/>
            <person name="Sun J."/>
            <person name="Sun Y."/>
        </authorList>
    </citation>
    <scope>NUCLEOTIDE SEQUENCE [LARGE SCALE GENOMIC DNA]</scope>
    <source>
        <strain evidence="2">cv. E1</strain>
        <tissue evidence="1">Leaf</tissue>
    </source>
</reference>
<accession>A0A9D3ZSA2</accession>
<proteinExistence type="predicted"/>
<protein>
    <submittedName>
        <fullName evidence="1">Uncharacterized protein</fullName>
    </submittedName>
</protein>
<gene>
    <name evidence="1" type="ORF">J1N35_028731</name>
</gene>
<name>A0A9D3ZSA2_9ROSI</name>
<evidence type="ECO:0000313" key="2">
    <source>
        <dbReference type="Proteomes" id="UP000828251"/>
    </source>
</evidence>
<dbReference type="AlphaFoldDB" id="A0A9D3ZSA2"/>
<organism evidence="1 2">
    <name type="scientific">Gossypium stocksii</name>
    <dbReference type="NCBI Taxonomy" id="47602"/>
    <lineage>
        <taxon>Eukaryota</taxon>
        <taxon>Viridiplantae</taxon>
        <taxon>Streptophyta</taxon>
        <taxon>Embryophyta</taxon>
        <taxon>Tracheophyta</taxon>
        <taxon>Spermatophyta</taxon>
        <taxon>Magnoliopsida</taxon>
        <taxon>eudicotyledons</taxon>
        <taxon>Gunneridae</taxon>
        <taxon>Pentapetalae</taxon>
        <taxon>rosids</taxon>
        <taxon>malvids</taxon>
        <taxon>Malvales</taxon>
        <taxon>Malvaceae</taxon>
        <taxon>Malvoideae</taxon>
        <taxon>Gossypium</taxon>
    </lineage>
</organism>
<sequence length="138" mass="15504">MASKLILLRVCMFKVGDNKGTISRMNCQGHFRDLKVRSLGILTSLLPIQCSLLKSNSRDRCSFCNDKGYKTNGHFSLKDAIDEVIRHGELRDFIGQETLSSGQSWRDADKGKHGGNKASYLAKNSKETLILPHIKEQH</sequence>
<dbReference type="EMBL" id="JAIQCV010000009">
    <property type="protein sequence ID" value="KAH1063744.1"/>
    <property type="molecule type" value="Genomic_DNA"/>
</dbReference>
<evidence type="ECO:0000313" key="1">
    <source>
        <dbReference type="EMBL" id="KAH1063744.1"/>
    </source>
</evidence>
<dbReference type="Proteomes" id="UP000828251">
    <property type="component" value="Unassembled WGS sequence"/>
</dbReference>
<keyword evidence="2" id="KW-1185">Reference proteome</keyword>
<dbReference type="OrthoDB" id="1020247at2759"/>